<sequence>MARAAMASEGPPKKTNPGCLNPGKFPQRRQTIIQQTRLSPPRGDGQTGASLEAGRELTLELKVGTKPLLSTKPQTRLLFSWKLLLVALPRTSLGNNGRMEAAQGHEEGGRGEGGQPTRPHTPTPLCFRLETQIFCHKETLGIEDQNLAAWKPRDFPSALNIIGRSRVTDPRRRSHESARDRHEKSESSRRQKLDPTCSLRNQHAPSGRQEHLRNAVYLWGGRACDTKQRYALHA</sequence>
<feature type="compositionally biased region" description="Basic and acidic residues" evidence="1">
    <location>
        <begin position="166"/>
        <end position="193"/>
    </location>
</feature>
<accession>A0A4Z2HTW4</accession>
<dbReference type="Proteomes" id="UP000314294">
    <property type="component" value="Unassembled WGS sequence"/>
</dbReference>
<proteinExistence type="predicted"/>
<name>A0A4Z2HTW4_9TELE</name>
<reference evidence="2 3" key="1">
    <citation type="submission" date="2019-03" db="EMBL/GenBank/DDBJ databases">
        <title>First draft genome of Liparis tanakae, snailfish: a comprehensive survey of snailfish specific genes.</title>
        <authorList>
            <person name="Kim W."/>
            <person name="Song I."/>
            <person name="Jeong J.-H."/>
            <person name="Kim D."/>
            <person name="Kim S."/>
            <person name="Ryu S."/>
            <person name="Song J.Y."/>
            <person name="Lee S.K."/>
        </authorList>
    </citation>
    <scope>NUCLEOTIDE SEQUENCE [LARGE SCALE GENOMIC DNA]</scope>
    <source>
        <tissue evidence="2">Muscle</tissue>
    </source>
</reference>
<protein>
    <submittedName>
        <fullName evidence="2">Uncharacterized protein</fullName>
    </submittedName>
</protein>
<dbReference type="AlphaFoldDB" id="A0A4Z2HTW4"/>
<evidence type="ECO:0000313" key="2">
    <source>
        <dbReference type="EMBL" id="TNN68765.1"/>
    </source>
</evidence>
<keyword evidence="3" id="KW-1185">Reference proteome</keyword>
<evidence type="ECO:0000313" key="3">
    <source>
        <dbReference type="Proteomes" id="UP000314294"/>
    </source>
</evidence>
<organism evidence="2 3">
    <name type="scientific">Liparis tanakae</name>
    <name type="common">Tanaka's snailfish</name>
    <dbReference type="NCBI Taxonomy" id="230148"/>
    <lineage>
        <taxon>Eukaryota</taxon>
        <taxon>Metazoa</taxon>
        <taxon>Chordata</taxon>
        <taxon>Craniata</taxon>
        <taxon>Vertebrata</taxon>
        <taxon>Euteleostomi</taxon>
        <taxon>Actinopterygii</taxon>
        <taxon>Neopterygii</taxon>
        <taxon>Teleostei</taxon>
        <taxon>Neoteleostei</taxon>
        <taxon>Acanthomorphata</taxon>
        <taxon>Eupercaria</taxon>
        <taxon>Perciformes</taxon>
        <taxon>Cottioidei</taxon>
        <taxon>Cottales</taxon>
        <taxon>Liparidae</taxon>
        <taxon>Liparis</taxon>
    </lineage>
</organism>
<evidence type="ECO:0000256" key="1">
    <source>
        <dbReference type="SAM" id="MobiDB-lite"/>
    </source>
</evidence>
<dbReference type="EMBL" id="SRLO01000184">
    <property type="protein sequence ID" value="TNN68765.1"/>
    <property type="molecule type" value="Genomic_DNA"/>
</dbReference>
<comment type="caution">
    <text evidence="2">The sequence shown here is derived from an EMBL/GenBank/DDBJ whole genome shotgun (WGS) entry which is preliminary data.</text>
</comment>
<feature type="region of interest" description="Disordered" evidence="1">
    <location>
        <begin position="1"/>
        <end position="25"/>
    </location>
</feature>
<gene>
    <name evidence="2" type="ORF">EYF80_020953</name>
</gene>
<feature type="region of interest" description="Disordered" evidence="1">
    <location>
        <begin position="94"/>
        <end position="123"/>
    </location>
</feature>
<feature type="region of interest" description="Disordered" evidence="1">
    <location>
        <begin position="161"/>
        <end position="208"/>
    </location>
</feature>